<evidence type="ECO:0000313" key="3">
    <source>
        <dbReference type="Proteomes" id="UP000438429"/>
    </source>
</evidence>
<dbReference type="Proteomes" id="UP000438429">
    <property type="component" value="Unassembled WGS sequence"/>
</dbReference>
<evidence type="ECO:0000256" key="1">
    <source>
        <dbReference type="SAM" id="MobiDB-lite"/>
    </source>
</evidence>
<dbReference type="AlphaFoldDB" id="A0A6A4S1A4"/>
<dbReference type="Gene3D" id="3.40.50.2300">
    <property type="match status" value="1"/>
</dbReference>
<name>A0A6A4S1A4_SCOMX</name>
<dbReference type="EMBL" id="VEVO01000020">
    <property type="protein sequence ID" value="KAF0025928.1"/>
    <property type="molecule type" value="Genomic_DNA"/>
</dbReference>
<proteinExistence type="predicted"/>
<organism evidence="2 3">
    <name type="scientific">Scophthalmus maximus</name>
    <name type="common">Turbot</name>
    <name type="synonym">Psetta maxima</name>
    <dbReference type="NCBI Taxonomy" id="52904"/>
    <lineage>
        <taxon>Eukaryota</taxon>
        <taxon>Metazoa</taxon>
        <taxon>Chordata</taxon>
        <taxon>Craniata</taxon>
        <taxon>Vertebrata</taxon>
        <taxon>Euteleostomi</taxon>
        <taxon>Actinopterygii</taxon>
        <taxon>Neopterygii</taxon>
        <taxon>Teleostei</taxon>
        <taxon>Neoteleostei</taxon>
        <taxon>Acanthomorphata</taxon>
        <taxon>Carangaria</taxon>
        <taxon>Pleuronectiformes</taxon>
        <taxon>Pleuronectoidei</taxon>
        <taxon>Scophthalmidae</taxon>
        <taxon>Scophthalmus</taxon>
    </lineage>
</organism>
<feature type="region of interest" description="Disordered" evidence="1">
    <location>
        <begin position="1"/>
        <end position="34"/>
    </location>
</feature>
<accession>A0A6A4S1A4</accession>
<comment type="caution">
    <text evidence="2">The sequence shown here is derived from an EMBL/GenBank/DDBJ whole genome shotgun (WGS) entry which is preliminary data.</text>
</comment>
<sequence>MERGEKRKRCSGQTTCHRRQRSRTQHSCHVGTSTKTPLAARGRVDIRGLQGFLDQTSRQGVDVALQRVDRNISKVFTNLFTTMRTEELNRYRDTLRRAILLLSPQGAHTFIQQRIYTSQLRHGNRVTICTDWTLVFAVIRNDRLLEEMELSDIVIPNKTSSRHVGTTEPQNPKEKKSELHRVSYVPSLKTSATLANLARKANKVSLT</sequence>
<evidence type="ECO:0000313" key="2">
    <source>
        <dbReference type="EMBL" id="KAF0025928.1"/>
    </source>
</evidence>
<protein>
    <submittedName>
        <fullName evidence="2">Uncharacterized protein</fullName>
    </submittedName>
</protein>
<reference evidence="2 3" key="1">
    <citation type="submission" date="2019-06" db="EMBL/GenBank/DDBJ databases">
        <title>Draft genomes of female and male turbot (Scophthalmus maximus).</title>
        <authorList>
            <person name="Xu H."/>
            <person name="Xu X.-W."/>
            <person name="Shao C."/>
            <person name="Chen S."/>
        </authorList>
    </citation>
    <scope>NUCLEOTIDE SEQUENCE [LARGE SCALE GENOMIC DNA]</scope>
    <source>
        <strain evidence="2">Ysfricsl-2016a</strain>
        <tissue evidence="2">Blood</tissue>
    </source>
</reference>
<feature type="compositionally biased region" description="Basic residues" evidence="1">
    <location>
        <begin position="1"/>
        <end position="26"/>
    </location>
</feature>
<gene>
    <name evidence="2" type="ORF">F2P81_022809</name>
</gene>